<dbReference type="OrthoDB" id="6021714at2759"/>
<dbReference type="GO" id="GO:0000977">
    <property type="term" value="F:RNA polymerase II transcription regulatory region sequence-specific DNA binding"/>
    <property type="evidence" value="ECO:0007669"/>
    <property type="project" value="TreeGrafter"/>
</dbReference>
<evidence type="ECO:0000256" key="9">
    <source>
        <dbReference type="ARBA" id="ARBA00023242"/>
    </source>
</evidence>
<keyword evidence="9" id="KW-0539">Nucleus</keyword>
<dbReference type="GO" id="GO:0005634">
    <property type="term" value="C:nucleus"/>
    <property type="evidence" value="ECO:0007669"/>
    <property type="project" value="UniProtKB-SubCell"/>
</dbReference>
<dbReference type="FunFam" id="4.10.280.10:FF:000007">
    <property type="entry name" value="single-minded homolog 1 isoform X1"/>
    <property type="match status" value="1"/>
</dbReference>
<dbReference type="Pfam" id="PF14598">
    <property type="entry name" value="PAS_11"/>
    <property type="match status" value="1"/>
</dbReference>
<dbReference type="SMART" id="SM00091">
    <property type="entry name" value="PAS"/>
    <property type="match status" value="2"/>
</dbReference>
<dbReference type="InterPro" id="IPR000014">
    <property type="entry name" value="PAS"/>
</dbReference>
<keyword evidence="15" id="KW-1185">Reference proteome</keyword>
<keyword evidence="6" id="KW-0805">Transcription regulation</keyword>
<keyword evidence="5" id="KW-0524">Neurogenesis</keyword>
<feature type="region of interest" description="Disordered" evidence="11">
    <location>
        <begin position="647"/>
        <end position="688"/>
    </location>
</feature>
<feature type="domain" description="BHLH" evidence="13">
    <location>
        <begin position="1"/>
        <end position="53"/>
    </location>
</feature>
<evidence type="ECO:0000256" key="7">
    <source>
        <dbReference type="ARBA" id="ARBA00023125"/>
    </source>
</evidence>
<evidence type="ECO:0000256" key="1">
    <source>
        <dbReference type="ARBA" id="ARBA00004123"/>
    </source>
</evidence>
<dbReference type="InterPro" id="IPR013767">
    <property type="entry name" value="PAS_fold"/>
</dbReference>
<protein>
    <submittedName>
        <fullName evidence="16">Single-minded homolog 1 isoform X1</fullName>
    </submittedName>
</protein>
<dbReference type="GeneID" id="117660801"/>
<keyword evidence="7" id="KW-0238">DNA-binding</keyword>
<dbReference type="RefSeq" id="XP_034264952.1">
    <property type="nucleotide sequence ID" value="XM_034409061.2"/>
</dbReference>
<dbReference type="InterPro" id="IPR001610">
    <property type="entry name" value="PAC"/>
</dbReference>
<dbReference type="GO" id="GO:0007399">
    <property type="term" value="P:nervous system development"/>
    <property type="evidence" value="ECO:0007669"/>
    <property type="project" value="UniProtKB-KW"/>
</dbReference>
<dbReference type="PROSITE" id="PS50112">
    <property type="entry name" value="PAS"/>
    <property type="match status" value="2"/>
</dbReference>
<comment type="subcellular location">
    <subcellularLocation>
        <location evidence="1">Nucleus</location>
    </subcellularLocation>
</comment>
<feature type="compositionally biased region" description="Polar residues" evidence="11">
    <location>
        <begin position="665"/>
        <end position="684"/>
    </location>
</feature>
<dbReference type="PROSITE" id="PS51302">
    <property type="entry name" value="SIM_C"/>
    <property type="match status" value="1"/>
</dbReference>
<dbReference type="PROSITE" id="PS50888">
    <property type="entry name" value="BHLH"/>
    <property type="match status" value="1"/>
</dbReference>
<feature type="compositionally biased region" description="Basic and acidic residues" evidence="11">
    <location>
        <begin position="414"/>
        <end position="424"/>
    </location>
</feature>
<dbReference type="FunFam" id="3.30.450.20:FF:000017">
    <property type="entry name" value="SIM bHLH transcription factor 2"/>
    <property type="match status" value="1"/>
</dbReference>
<evidence type="ECO:0000256" key="11">
    <source>
        <dbReference type="SAM" id="MobiDB-lite"/>
    </source>
</evidence>
<dbReference type="CTD" id="6492"/>
<feature type="compositionally biased region" description="Polar residues" evidence="11">
    <location>
        <begin position="392"/>
        <end position="412"/>
    </location>
</feature>
<dbReference type="KEGG" id="pgut:117660801"/>
<evidence type="ECO:0000256" key="4">
    <source>
        <dbReference type="ARBA" id="ARBA00022782"/>
    </source>
</evidence>
<evidence type="ECO:0000259" key="13">
    <source>
        <dbReference type="PROSITE" id="PS50888"/>
    </source>
</evidence>
<comment type="function">
    <text evidence="10">Transcriptional factor that may have pleiotropic effects during embryogenesis and in the adult.</text>
</comment>
<dbReference type="InterPro" id="IPR036638">
    <property type="entry name" value="HLH_DNA-bd_sf"/>
</dbReference>
<evidence type="ECO:0000256" key="3">
    <source>
        <dbReference type="ARBA" id="ARBA00022737"/>
    </source>
</evidence>
<dbReference type="InterPro" id="IPR010578">
    <property type="entry name" value="SIM_C"/>
</dbReference>
<evidence type="ECO:0000256" key="5">
    <source>
        <dbReference type="ARBA" id="ARBA00022902"/>
    </source>
</evidence>
<evidence type="ECO:0000259" key="14">
    <source>
        <dbReference type="PROSITE" id="PS51302"/>
    </source>
</evidence>
<name>A0A6P9B178_PANGU</name>
<dbReference type="PANTHER" id="PTHR23043:SF22">
    <property type="entry name" value="SINGLE-MINDED HOMOLOG 1"/>
    <property type="match status" value="1"/>
</dbReference>
<dbReference type="SMART" id="SM00086">
    <property type="entry name" value="PAC"/>
    <property type="match status" value="1"/>
</dbReference>
<feature type="compositionally biased region" description="Basic and acidic residues" evidence="11">
    <location>
        <begin position="442"/>
        <end position="451"/>
    </location>
</feature>
<dbReference type="OMA" id="HQTVGDH"/>
<dbReference type="GO" id="GO:0000981">
    <property type="term" value="F:DNA-binding transcription factor activity, RNA polymerase II-specific"/>
    <property type="evidence" value="ECO:0007669"/>
    <property type="project" value="TreeGrafter"/>
</dbReference>
<dbReference type="CDD" id="cd00130">
    <property type="entry name" value="PAS"/>
    <property type="match status" value="2"/>
</dbReference>
<gene>
    <name evidence="16" type="primary">SIM1</name>
</gene>
<evidence type="ECO:0000259" key="12">
    <source>
        <dbReference type="PROSITE" id="PS50112"/>
    </source>
</evidence>
<keyword evidence="3" id="KW-0677">Repeat</keyword>
<dbReference type="FunCoup" id="A0A6P9B178">
    <property type="interactions" value="5"/>
</dbReference>
<dbReference type="InterPro" id="IPR011598">
    <property type="entry name" value="bHLH_dom"/>
</dbReference>
<dbReference type="SMART" id="SM00353">
    <property type="entry name" value="HLH"/>
    <property type="match status" value="1"/>
</dbReference>
<dbReference type="SUPFAM" id="SSF55785">
    <property type="entry name" value="PYP-like sensor domain (PAS domain)"/>
    <property type="match status" value="2"/>
</dbReference>
<keyword evidence="2" id="KW-0217">Developmental protein</keyword>
<dbReference type="Proteomes" id="UP001652622">
    <property type="component" value="Unplaced"/>
</dbReference>
<dbReference type="Gene3D" id="3.30.450.20">
    <property type="entry name" value="PAS domain"/>
    <property type="match status" value="2"/>
</dbReference>
<feature type="domain" description="PAS" evidence="12">
    <location>
        <begin position="233"/>
        <end position="270"/>
    </location>
</feature>
<dbReference type="Pfam" id="PF23171">
    <property type="entry name" value="bHLH_HIF1A"/>
    <property type="match status" value="1"/>
</dbReference>
<evidence type="ECO:0000256" key="6">
    <source>
        <dbReference type="ARBA" id="ARBA00023015"/>
    </source>
</evidence>
<reference evidence="16" key="1">
    <citation type="submission" date="2025-08" db="UniProtKB">
        <authorList>
            <consortium name="RefSeq"/>
        </authorList>
    </citation>
    <scope>IDENTIFICATION</scope>
    <source>
        <tissue evidence="16">Blood</tissue>
    </source>
</reference>
<dbReference type="InParanoid" id="A0A6P9B178"/>
<evidence type="ECO:0000313" key="16">
    <source>
        <dbReference type="RefSeq" id="XP_034264952.1"/>
    </source>
</evidence>
<keyword evidence="8" id="KW-0804">Transcription</keyword>
<organism evidence="15 16">
    <name type="scientific">Pantherophis guttatus</name>
    <name type="common">Corn snake</name>
    <name type="synonym">Elaphe guttata</name>
    <dbReference type="NCBI Taxonomy" id="94885"/>
    <lineage>
        <taxon>Eukaryota</taxon>
        <taxon>Metazoa</taxon>
        <taxon>Chordata</taxon>
        <taxon>Craniata</taxon>
        <taxon>Vertebrata</taxon>
        <taxon>Euteleostomi</taxon>
        <taxon>Lepidosauria</taxon>
        <taxon>Squamata</taxon>
        <taxon>Bifurcata</taxon>
        <taxon>Unidentata</taxon>
        <taxon>Episquamata</taxon>
        <taxon>Toxicofera</taxon>
        <taxon>Serpentes</taxon>
        <taxon>Colubroidea</taxon>
        <taxon>Colubridae</taxon>
        <taxon>Colubrinae</taxon>
        <taxon>Pantherophis</taxon>
    </lineage>
</organism>
<evidence type="ECO:0000313" key="15">
    <source>
        <dbReference type="Proteomes" id="UP001652622"/>
    </source>
</evidence>
<dbReference type="InterPro" id="IPR035965">
    <property type="entry name" value="PAS-like_dom_sf"/>
</dbReference>
<dbReference type="GO" id="GO:0030154">
    <property type="term" value="P:cell differentiation"/>
    <property type="evidence" value="ECO:0007669"/>
    <property type="project" value="UniProtKB-KW"/>
</dbReference>
<evidence type="ECO:0000256" key="8">
    <source>
        <dbReference type="ARBA" id="ARBA00023163"/>
    </source>
</evidence>
<evidence type="ECO:0000256" key="10">
    <source>
        <dbReference type="ARBA" id="ARBA00037499"/>
    </source>
</evidence>
<keyword evidence="4" id="KW-0221">Differentiation</keyword>
<sequence length="789" mass="88885">MKEKSKNAARTRREKENSEFYELAKLLPLPSAITSQLDKASIIRLTTSYLKMRVVFPEGLGEAWGHSSRTSTLDNVGRELGSHLLQTLDGFIFVVAPDGKIMYISETASVHLGLSQVELTGNSIYEYIHPADHDEMTAVLTAHQPYHSHFVQEYEIERSFFLRMKCVLAKRNAGLTCGGYKVIHCSGYLKIRQYSLDMSPFDGCYQNVGLVAVGHSLPPSAVTEIKLHSNMFMFRASLDMKLIFLDSRVAELTGYEPQDLIEKTLYHHVHGCDTFHLRCAHHLRKEPLPFEPLKPSAEPCLLRMLVKGQVTTKYYRFLAKQGGWVWVQSYATIVHNSRSSRPHCIVSVNYVLTDTEYKGLQLSLDQVSATKPAFPYANSIPTITDNRKGSKSRLSGTKSKSRTSPYPQQYSGFHTERSESDHESQWGGSPLTDTASPQLMDPTERPNSQHHDVSCAYRQYSDRGALCYGFAVDHSRLADDRHFQSQTCEGGRCEAGRYFLGTPQPGREAWWGSRSGLPLTKSSPESREAYESNMPHITSIHRIHGRGHWDEESVVSSPDPGSASESGDRYHSEQYQGSPHEPSKIETLIRATQQMIKEEENRLQQRKSTPDQLVSMNGAGKKHSVCFTNYHQQQQLREACRVPSITTTPPCEHTQQQRDGKLMSPQENDYDNSPTTLSRINSPGSDRMSKSGLLLAKDYFHSDISPHQTPGDHQPTSSPNYYTSHRQYFDKHAYTLTGFALEHLYDSETIRNYSLGCNGSHFDVTSHLRIQQDPAQGHKGTSVIITNGS</sequence>
<dbReference type="Pfam" id="PF06621">
    <property type="entry name" value="SIM_C"/>
    <property type="match status" value="1"/>
</dbReference>
<feature type="domain" description="PAS" evidence="12">
    <location>
        <begin position="77"/>
        <end position="140"/>
    </location>
</feature>
<dbReference type="Gene3D" id="4.10.280.10">
    <property type="entry name" value="Helix-loop-helix DNA-binding domain"/>
    <property type="match status" value="1"/>
</dbReference>
<dbReference type="Pfam" id="PF00989">
    <property type="entry name" value="PAS"/>
    <property type="match status" value="1"/>
</dbReference>
<dbReference type="PANTHER" id="PTHR23043">
    <property type="entry name" value="HYPOXIA-INDUCIBLE FACTOR 1 ALPHA"/>
    <property type="match status" value="1"/>
</dbReference>
<dbReference type="GO" id="GO:0046983">
    <property type="term" value="F:protein dimerization activity"/>
    <property type="evidence" value="ECO:0007669"/>
    <property type="project" value="InterPro"/>
</dbReference>
<proteinExistence type="predicted"/>
<dbReference type="AlphaFoldDB" id="A0A6P9B178"/>
<dbReference type="CDD" id="cd19738">
    <property type="entry name" value="bHLH-PAS_SIM1"/>
    <property type="match status" value="1"/>
</dbReference>
<feature type="domain" description="Single-minded C-terminal" evidence="14">
    <location>
        <begin position="356"/>
        <end position="789"/>
    </location>
</feature>
<feature type="region of interest" description="Disordered" evidence="11">
    <location>
        <begin position="378"/>
        <end position="451"/>
    </location>
</feature>
<dbReference type="SUPFAM" id="SSF47459">
    <property type="entry name" value="HLH, helix-loop-helix DNA-binding domain"/>
    <property type="match status" value="1"/>
</dbReference>
<accession>A0A6P9B178</accession>
<evidence type="ECO:0000256" key="2">
    <source>
        <dbReference type="ARBA" id="ARBA00022473"/>
    </source>
</evidence>
<feature type="region of interest" description="Disordered" evidence="11">
    <location>
        <begin position="547"/>
        <end position="582"/>
    </location>
</feature>